<organism evidence="2 3">
    <name type="scientific">Hujiaoplasma nucleasis</name>
    <dbReference type="NCBI Taxonomy" id="2725268"/>
    <lineage>
        <taxon>Bacteria</taxon>
        <taxon>Bacillati</taxon>
        <taxon>Mycoplasmatota</taxon>
        <taxon>Mollicutes</taxon>
        <taxon>Candidatus Izemoplasmatales</taxon>
        <taxon>Hujiaoplasmataceae</taxon>
        <taxon>Hujiaoplasma</taxon>
    </lineage>
</organism>
<reference evidence="2 3" key="1">
    <citation type="submission" date="2020-04" db="EMBL/GenBank/DDBJ databases">
        <authorList>
            <person name="Zheng R.K."/>
            <person name="Sun C.M."/>
        </authorList>
    </citation>
    <scope>NUCLEOTIDE SEQUENCE [LARGE SCALE GENOMIC DNA]</scope>
    <source>
        <strain evidence="3">zrk29</strain>
    </source>
</reference>
<proteinExistence type="predicted"/>
<dbReference type="SUPFAM" id="SSF55811">
    <property type="entry name" value="Nudix"/>
    <property type="match status" value="1"/>
</dbReference>
<dbReference type="RefSeq" id="WP_312032244.1">
    <property type="nucleotide sequence ID" value="NZ_CP051151.1"/>
</dbReference>
<dbReference type="Pfam" id="PF00293">
    <property type="entry name" value="NUDIX"/>
    <property type="match status" value="1"/>
</dbReference>
<dbReference type="InterPro" id="IPR015797">
    <property type="entry name" value="NUDIX_hydrolase-like_dom_sf"/>
</dbReference>
<feature type="domain" description="Nudix hydrolase" evidence="1">
    <location>
        <begin position="28"/>
        <end position="160"/>
    </location>
</feature>
<dbReference type="GO" id="GO:0003824">
    <property type="term" value="F:catalytic activity"/>
    <property type="evidence" value="ECO:0007669"/>
    <property type="project" value="UniProtKB-ARBA"/>
</dbReference>
<evidence type="ECO:0000259" key="1">
    <source>
        <dbReference type="PROSITE" id="PS51462"/>
    </source>
</evidence>
<accession>A0A7L6N5J8</accession>
<evidence type="ECO:0000313" key="2">
    <source>
        <dbReference type="EMBL" id="QLY39764.1"/>
    </source>
</evidence>
<dbReference type="PROSITE" id="PS51462">
    <property type="entry name" value="NUDIX"/>
    <property type="match status" value="1"/>
</dbReference>
<dbReference type="InterPro" id="IPR000086">
    <property type="entry name" value="NUDIX_hydrolase_dom"/>
</dbReference>
<dbReference type="EMBL" id="CP051151">
    <property type="protein sequence ID" value="QLY39764.1"/>
    <property type="molecule type" value="Genomic_DNA"/>
</dbReference>
<evidence type="ECO:0000313" key="3">
    <source>
        <dbReference type="Proteomes" id="UP000512167"/>
    </source>
</evidence>
<dbReference type="Proteomes" id="UP000512167">
    <property type="component" value="Chromosome"/>
</dbReference>
<dbReference type="Gene3D" id="3.90.79.10">
    <property type="entry name" value="Nucleoside Triphosphate Pyrophosphohydrolase"/>
    <property type="match status" value="1"/>
</dbReference>
<keyword evidence="3" id="KW-1185">Reference proteome</keyword>
<gene>
    <name evidence="2" type="ORF">HF295_02360</name>
</gene>
<dbReference type="KEGG" id="tbk:HF295_02360"/>
<sequence>MEIFDLYNNKNQKINKEIYRGQPTKEGEYHKIVQLWIRNSKNQYLIQQRNKASDTYPYQWAPTAGCVKKGETSMMAVLREAKEELSLFINSHELIFRDSIIVEDDFANHIIDVYLLEKDIDLDQIMIDPIEVKDVKYASKDLIEQMIKDFQFWNYKTVHENYFDILERS</sequence>
<dbReference type="PANTHER" id="PTHR10885">
    <property type="entry name" value="ISOPENTENYL-DIPHOSPHATE DELTA-ISOMERASE"/>
    <property type="match status" value="1"/>
</dbReference>
<dbReference type="AlphaFoldDB" id="A0A7L6N5J8"/>
<dbReference type="PANTHER" id="PTHR10885:SF0">
    <property type="entry name" value="ISOPENTENYL-DIPHOSPHATE DELTA-ISOMERASE"/>
    <property type="match status" value="1"/>
</dbReference>
<protein>
    <submittedName>
        <fullName evidence="2">NUDIX domain-containing protein</fullName>
    </submittedName>
</protein>
<name>A0A7L6N5J8_9MOLU</name>